<dbReference type="SUPFAM" id="SSF52540">
    <property type="entry name" value="P-loop containing nucleoside triphosphate hydrolases"/>
    <property type="match status" value="1"/>
</dbReference>
<dbReference type="Gene3D" id="1.10.8.430">
    <property type="entry name" value="Helical domain of apoptotic protease-activating factors"/>
    <property type="match status" value="1"/>
</dbReference>
<reference evidence="5 6" key="1">
    <citation type="submission" date="2020-10" db="EMBL/GenBank/DDBJ databases">
        <title>The Coptis chinensis genome and diversification of protoberbering-type alkaloids.</title>
        <authorList>
            <person name="Wang B."/>
            <person name="Shu S."/>
            <person name="Song C."/>
            <person name="Liu Y."/>
        </authorList>
    </citation>
    <scope>NUCLEOTIDE SEQUENCE [LARGE SCALE GENOMIC DNA]</scope>
    <source>
        <strain evidence="5">HL-2020</strain>
        <tissue evidence="5">Leaf</tissue>
    </source>
</reference>
<comment type="caution">
    <text evidence="5">The sequence shown here is derived from an EMBL/GenBank/DDBJ whole genome shotgun (WGS) entry which is preliminary data.</text>
</comment>
<protein>
    <recommendedName>
        <fullName evidence="4">AAA+ ATPase domain-containing protein</fullName>
    </recommendedName>
</protein>
<dbReference type="GO" id="GO:0005524">
    <property type="term" value="F:ATP binding"/>
    <property type="evidence" value="ECO:0007669"/>
    <property type="project" value="UniProtKB-KW"/>
</dbReference>
<dbReference type="InterPro" id="IPR002182">
    <property type="entry name" value="NB-ARC"/>
</dbReference>
<dbReference type="FunFam" id="3.40.50.300:FF:001091">
    <property type="entry name" value="Probable disease resistance protein At1g61300"/>
    <property type="match status" value="1"/>
</dbReference>
<dbReference type="OrthoDB" id="3794806at2759"/>
<dbReference type="Proteomes" id="UP000631114">
    <property type="component" value="Unassembled WGS sequence"/>
</dbReference>
<keyword evidence="2" id="KW-0067">ATP-binding</keyword>
<evidence type="ECO:0000259" key="4">
    <source>
        <dbReference type="SMART" id="SM00382"/>
    </source>
</evidence>
<dbReference type="SMART" id="SM00382">
    <property type="entry name" value="AAA"/>
    <property type="match status" value="1"/>
</dbReference>
<dbReference type="InterPro" id="IPR027417">
    <property type="entry name" value="P-loop_NTPase"/>
</dbReference>
<evidence type="ECO:0000313" key="6">
    <source>
        <dbReference type="Proteomes" id="UP000631114"/>
    </source>
</evidence>
<feature type="coiled-coil region" evidence="3">
    <location>
        <begin position="26"/>
        <end position="60"/>
    </location>
</feature>
<feature type="domain" description="AAA+ ATPase" evidence="4">
    <location>
        <begin position="166"/>
        <end position="304"/>
    </location>
</feature>
<organism evidence="5 6">
    <name type="scientific">Coptis chinensis</name>
    <dbReference type="NCBI Taxonomy" id="261450"/>
    <lineage>
        <taxon>Eukaryota</taxon>
        <taxon>Viridiplantae</taxon>
        <taxon>Streptophyta</taxon>
        <taxon>Embryophyta</taxon>
        <taxon>Tracheophyta</taxon>
        <taxon>Spermatophyta</taxon>
        <taxon>Magnoliopsida</taxon>
        <taxon>Ranunculales</taxon>
        <taxon>Ranunculaceae</taxon>
        <taxon>Coptidoideae</taxon>
        <taxon>Coptis</taxon>
    </lineage>
</organism>
<dbReference type="InterPro" id="IPR003593">
    <property type="entry name" value="AAA+_ATPase"/>
</dbReference>
<gene>
    <name evidence="5" type="ORF">IFM89_013387</name>
</gene>
<keyword evidence="6" id="KW-1185">Reference proteome</keyword>
<dbReference type="AlphaFoldDB" id="A0A835I4S1"/>
<proteinExistence type="predicted"/>
<evidence type="ECO:0000256" key="1">
    <source>
        <dbReference type="ARBA" id="ARBA00022821"/>
    </source>
</evidence>
<dbReference type="InterPro" id="IPR042197">
    <property type="entry name" value="Apaf_helical"/>
</dbReference>
<dbReference type="PANTHER" id="PTHR33463:SF198">
    <property type="entry name" value="RPP4C3"/>
    <property type="match status" value="1"/>
</dbReference>
<dbReference type="Gene3D" id="3.40.50.300">
    <property type="entry name" value="P-loop containing nucleotide triphosphate hydrolases"/>
    <property type="match status" value="1"/>
</dbReference>
<keyword evidence="1" id="KW-0611">Plant defense</keyword>
<evidence type="ECO:0000256" key="2">
    <source>
        <dbReference type="ARBA" id="ARBA00022840"/>
    </source>
</evidence>
<keyword evidence="3" id="KW-0175">Coiled coil</keyword>
<dbReference type="GO" id="GO:0006952">
    <property type="term" value="P:defense response"/>
    <property type="evidence" value="ECO:0007669"/>
    <property type="project" value="UniProtKB-KW"/>
</dbReference>
<sequence length="460" mass="52265">METVSSLASAVGNQLWVPIERQITYLVYYKRNIENLRSQLATLEAKKKDIEYLVNESRNQLQEPNEEVQQWQKSVSETEVVANAIERQASEDKGCCLDWTLRYKIGKEAAKKGMIIEKLIENGKFDKISHARPTAGFIPTPVEHVEGLTSVEWAMDRLKSALSNERFKIIGVYGQAGIGKTTQMKRLNNQLIQTNQLFKKVILVTVTSNPNIQKIQDEIAHRLGLKFDPGRSDIERAYDLSTRLKQEETVLIVLDDMWKSLELSDVGIPLDHMGCKIIITTRIENVCHEMLTHLRIKMEVLSDEESWMLFKEKVGKIAEYPALQPVASLFLRECKGLPSAIVAFARKLSIEEHRIMSENAALSKLQNSLDYPKDADTKSFLVLCSLFPNDHSIFSLKLFLYGFAQGFVKVDGALQRTTNRRLSLIRRLNVPCGRGEDYAKMCDIVRDVAVSIAMKKSIKS</sequence>
<dbReference type="InterPro" id="IPR050905">
    <property type="entry name" value="Plant_NBS-LRR"/>
</dbReference>
<dbReference type="EMBL" id="JADFTS010000004">
    <property type="protein sequence ID" value="KAF9609133.1"/>
    <property type="molecule type" value="Genomic_DNA"/>
</dbReference>
<name>A0A835I4S1_9MAGN</name>
<dbReference type="PRINTS" id="PR00364">
    <property type="entry name" value="DISEASERSIST"/>
</dbReference>
<evidence type="ECO:0000256" key="3">
    <source>
        <dbReference type="SAM" id="Coils"/>
    </source>
</evidence>
<evidence type="ECO:0000313" key="5">
    <source>
        <dbReference type="EMBL" id="KAF9609133.1"/>
    </source>
</evidence>
<dbReference type="Pfam" id="PF00931">
    <property type="entry name" value="NB-ARC"/>
    <property type="match status" value="1"/>
</dbReference>
<dbReference type="PANTHER" id="PTHR33463">
    <property type="entry name" value="NB-ARC DOMAIN-CONTAINING PROTEIN-RELATED"/>
    <property type="match status" value="1"/>
</dbReference>
<dbReference type="GO" id="GO:0043531">
    <property type="term" value="F:ADP binding"/>
    <property type="evidence" value="ECO:0007669"/>
    <property type="project" value="InterPro"/>
</dbReference>
<keyword evidence="2" id="KW-0547">Nucleotide-binding</keyword>
<accession>A0A835I4S1</accession>